<feature type="compositionally biased region" description="Basic residues" evidence="5">
    <location>
        <begin position="191"/>
        <end position="204"/>
    </location>
</feature>
<dbReference type="PANTHER" id="PTHR33572:SF18">
    <property type="entry name" value="SPORE DEVELOPMENT REGULATOR VOSA"/>
    <property type="match status" value="1"/>
</dbReference>
<dbReference type="Pfam" id="PF11754">
    <property type="entry name" value="Velvet"/>
    <property type="match status" value="2"/>
</dbReference>
<feature type="compositionally biased region" description="Low complexity" evidence="5">
    <location>
        <begin position="218"/>
        <end position="237"/>
    </location>
</feature>
<dbReference type="InterPro" id="IPR021740">
    <property type="entry name" value="Velvet"/>
</dbReference>
<dbReference type="InterPro" id="IPR037525">
    <property type="entry name" value="Velvet_dom"/>
</dbReference>
<evidence type="ECO:0000256" key="4">
    <source>
        <dbReference type="ARBA" id="ARBA00023242"/>
    </source>
</evidence>
<proteinExistence type="predicted"/>
<feature type="compositionally biased region" description="Basic residues" evidence="5">
    <location>
        <begin position="273"/>
        <end position="283"/>
    </location>
</feature>
<evidence type="ECO:0000313" key="7">
    <source>
        <dbReference type="EMBL" id="KAJ8660241.1"/>
    </source>
</evidence>
<protein>
    <recommendedName>
        <fullName evidence="6">Velvet domain-containing protein</fullName>
    </recommendedName>
</protein>
<organism evidence="7 8">
    <name type="scientific">Lichtheimia ornata</name>
    <dbReference type="NCBI Taxonomy" id="688661"/>
    <lineage>
        <taxon>Eukaryota</taxon>
        <taxon>Fungi</taxon>
        <taxon>Fungi incertae sedis</taxon>
        <taxon>Mucoromycota</taxon>
        <taxon>Mucoromycotina</taxon>
        <taxon>Mucoromycetes</taxon>
        <taxon>Mucorales</taxon>
        <taxon>Lichtheimiaceae</taxon>
        <taxon>Lichtheimia</taxon>
    </lineage>
</organism>
<evidence type="ECO:0000256" key="3">
    <source>
        <dbReference type="ARBA" id="ARBA00023163"/>
    </source>
</evidence>
<keyword evidence="3" id="KW-0804">Transcription</keyword>
<name>A0AAD7V861_9FUNG</name>
<dbReference type="GeneID" id="83211514"/>
<comment type="subcellular location">
    <subcellularLocation>
        <location evidence="1">Nucleus</location>
    </subcellularLocation>
</comment>
<dbReference type="AlphaFoldDB" id="A0AAD7V861"/>
<keyword evidence="2" id="KW-0805">Transcription regulation</keyword>
<feature type="domain" description="Velvet" evidence="6">
    <location>
        <begin position="20"/>
        <end position="190"/>
    </location>
</feature>
<dbReference type="Proteomes" id="UP001234581">
    <property type="component" value="Unassembled WGS sequence"/>
</dbReference>
<evidence type="ECO:0000256" key="2">
    <source>
        <dbReference type="ARBA" id="ARBA00023015"/>
    </source>
</evidence>
<dbReference type="InterPro" id="IPR038491">
    <property type="entry name" value="Velvet_dom_sf"/>
</dbReference>
<sequence length="421" mass="47289">MSAASSCTYRFISSSLADLPDRREYDVIIRQQPERAKMSVPNERDRRPIDPPPILQMQWLNCSEDDIKKSLQSPFYYLVANIVRDDDPSQLLLPSQEYLSGSTVSSLYRLRDIDNSDGGFFVFGDLAVKKEGRYRLHFSLFEITEGTVQNRKTLLSDAFTVYLPKRFPGPHEATFLSRTFCDQGVKMRIRKEHRLTSGGRKRKLDHTTSPSSDDGATSRRPSPSLQSPRQPSPQQQQHGIHMGRWYASTPTTAAAPSLTKEVMHAREPVFVQQHHHHHHHHQHPSMPSPPPCTPSMAPQRHTLPTPASSHFEHPVSTPPPGLADYHYTQQHPPPQQNSMFAYHHNSSNHSDAPPLTPPSTLGDMSPRHSISTSNDRLPSLSAIIADSLPNTSRHLPAPIPSTPAFGTGRVPIHHLLQSHPF</sequence>
<evidence type="ECO:0000259" key="6">
    <source>
        <dbReference type="PROSITE" id="PS51821"/>
    </source>
</evidence>
<keyword evidence="8" id="KW-1185">Reference proteome</keyword>
<evidence type="ECO:0000313" key="8">
    <source>
        <dbReference type="Proteomes" id="UP001234581"/>
    </source>
</evidence>
<dbReference type="PROSITE" id="PS51821">
    <property type="entry name" value="VELVET"/>
    <property type="match status" value="1"/>
</dbReference>
<keyword evidence="4" id="KW-0539">Nucleus</keyword>
<evidence type="ECO:0000256" key="1">
    <source>
        <dbReference type="ARBA" id="ARBA00004123"/>
    </source>
</evidence>
<dbReference type="RefSeq" id="XP_058345154.1">
    <property type="nucleotide sequence ID" value="XM_058484166.1"/>
</dbReference>
<accession>A0AAD7V861</accession>
<feature type="region of interest" description="Disordered" evidence="5">
    <location>
        <begin position="272"/>
        <end position="374"/>
    </location>
</feature>
<evidence type="ECO:0000256" key="5">
    <source>
        <dbReference type="SAM" id="MobiDB-lite"/>
    </source>
</evidence>
<dbReference type="PANTHER" id="PTHR33572">
    <property type="entry name" value="SPORE DEVELOPMENT REGULATOR VOSA"/>
    <property type="match status" value="1"/>
</dbReference>
<dbReference type="GO" id="GO:0005634">
    <property type="term" value="C:nucleus"/>
    <property type="evidence" value="ECO:0007669"/>
    <property type="project" value="UniProtKB-SubCell"/>
</dbReference>
<dbReference type="EMBL" id="JARTCD010000014">
    <property type="protein sequence ID" value="KAJ8660241.1"/>
    <property type="molecule type" value="Genomic_DNA"/>
</dbReference>
<feature type="region of interest" description="Disordered" evidence="5">
    <location>
        <begin position="191"/>
        <end position="240"/>
    </location>
</feature>
<reference evidence="7 8" key="1">
    <citation type="submission" date="2023-03" db="EMBL/GenBank/DDBJ databases">
        <title>Genome sequence of Lichtheimia ornata CBS 291.66.</title>
        <authorList>
            <person name="Mohabir J.T."/>
            <person name="Shea T.P."/>
            <person name="Kurbessoian T."/>
            <person name="Berby B."/>
            <person name="Fontaine J."/>
            <person name="Livny J."/>
            <person name="Gnirke A."/>
            <person name="Stajich J.E."/>
            <person name="Cuomo C.A."/>
        </authorList>
    </citation>
    <scope>NUCLEOTIDE SEQUENCE [LARGE SCALE GENOMIC DNA]</scope>
    <source>
        <strain evidence="7">CBS 291.66</strain>
    </source>
</reference>
<dbReference type="Gene3D" id="2.60.40.3960">
    <property type="entry name" value="Velvet domain"/>
    <property type="match status" value="1"/>
</dbReference>
<comment type="caution">
    <text evidence="7">The sequence shown here is derived from an EMBL/GenBank/DDBJ whole genome shotgun (WGS) entry which is preliminary data.</text>
</comment>
<gene>
    <name evidence="7" type="ORF">O0I10_004101</name>
</gene>